<dbReference type="RefSeq" id="WP_268614092.1">
    <property type="nucleotide sequence ID" value="NZ_JAMDMX010000016.1"/>
</dbReference>
<reference evidence="1 2" key="1">
    <citation type="submission" date="2022-05" db="EMBL/GenBank/DDBJ databases">
        <title>Genome Sequencing of Bee-Associated Microbes.</title>
        <authorList>
            <person name="Dunlap C."/>
        </authorList>
    </citation>
    <scope>NUCLEOTIDE SEQUENCE [LARGE SCALE GENOMIC DNA]</scope>
    <source>
        <strain evidence="1 2">NRRL B-14421</strain>
    </source>
</reference>
<keyword evidence="2" id="KW-1185">Reference proteome</keyword>
<protein>
    <submittedName>
        <fullName evidence="1">N-acetyl sugar amidotransferase</fullName>
    </submittedName>
</protein>
<evidence type="ECO:0000313" key="2">
    <source>
        <dbReference type="Proteomes" id="UP001527099"/>
    </source>
</evidence>
<gene>
    <name evidence="1" type="ORF">M5X19_06540</name>
</gene>
<accession>A0ABT4G8U8</accession>
<evidence type="ECO:0000313" key="1">
    <source>
        <dbReference type="EMBL" id="MCY9692559.1"/>
    </source>
</evidence>
<dbReference type="NCBIfam" id="TIGR03573">
    <property type="entry name" value="WbuX"/>
    <property type="match status" value="1"/>
</dbReference>
<dbReference type="EMBL" id="JAMDMX010000016">
    <property type="protein sequence ID" value="MCY9692559.1"/>
    <property type="molecule type" value="Genomic_DNA"/>
</dbReference>
<sequence length="434" mass="50954">MIKIETVDYSKFEQPDSQIETKYGLPREVKFCKRCVISNQRPNSAVEYSHTSDSKKKTINFDEEHICDACKLAEQKYSSIDWEERERKLRDLCDKFRSKEGSYDCIVPGSGGKDSFYAAHVLKYKYGMHPLTVTWAPHIYTEWGWRNFQSWIHAGFDNFLCTPNGRAHRLLTRLAVDNLYHPFQPFIIGQKALAPKMALLHKIPLVFYGENEAEYGNPIADTNSARRDWSYFTAEDKSQIYLGGTSVAQLKEDFGMEEHDLIPYLPANPEEIEKQKVEVHYLGYYLKWHPQSCYYYSVEHGGFEASPERTPGTYSKYNSIDDRIDDYHYYTTYIKFGIGRATYDAAQEIRSRDITRDEGVALVKKFDGEFPERFADEIFRYLSITEKEFPNASKMFEQPEMDRDYFMTLADKFRSPHLWKKENGTWKLRYTAWS</sequence>
<dbReference type="SUPFAM" id="SSF52402">
    <property type="entry name" value="Adenine nucleotide alpha hydrolases-like"/>
    <property type="match status" value="1"/>
</dbReference>
<proteinExistence type="predicted"/>
<dbReference type="InterPro" id="IPR020022">
    <property type="entry name" value="N-acetyl_sugar_amidoTrfase"/>
</dbReference>
<organism evidence="1 2">
    <name type="scientific">Paenibacillus alginolyticus</name>
    <dbReference type="NCBI Taxonomy" id="59839"/>
    <lineage>
        <taxon>Bacteria</taxon>
        <taxon>Bacillati</taxon>
        <taxon>Bacillota</taxon>
        <taxon>Bacilli</taxon>
        <taxon>Bacillales</taxon>
        <taxon>Paenibacillaceae</taxon>
        <taxon>Paenibacillus</taxon>
    </lineage>
</organism>
<dbReference type="Proteomes" id="UP001527099">
    <property type="component" value="Unassembled WGS sequence"/>
</dbReference>
<comment type="caution">
    <text evidence="1">The sequence shown here is derived from an EMBL/GenBank/DDBJ whole genome shotgun (WGS) entry which is preliminary data.</text>
</comment>
<name>A0ABT4G8U8_9BACL</name>